<comment type="caution">
    <text evidence="1">The sequence shown here is derived from an EMBL/GenBank/DDBJ whole genome shotgun (WGS) entry which is preliminary data.</text>
</comment>
<dbReference type="EMBL" id="CM046399">
    <property type="protein sequence ID" value="KAI8529068.1"/>
    <property type="molecule type" value="Genomic_DNA"/>
</dbReference>
<dbReference type="Proteomes" id="UP001062846">
    <property type="component" value="Chromosome 12"/>
</dbReference>
<evidence type="ECO:0000313" key="1">
    <source>
        <dbReference type="EMBL" id="KAI8529068.1"/>
    </source>
</evidence>
<gene>
    <name evidence="1" type="ORF">RHMOL_Rhmol12G0196900</name>
</gene>
<proteinExistence type="predicted"/>
<sequence length="94" mass="10181">MPSGVNHALLYPTSKLDSIASVSRFDSDSFVPSSLVHINVKCSQLNDAHKLLDGMSKPEVVSWIALVSGYARVGHEGEAKEGFEDMEKEGSSQM</sequence>
<evidence type="ECO:0000313" key="2">
    <source>
        <dbReference type="Proteomes" id="UP001062846"/>
    </source>
</evidence>
<organism evidence="1 2">
    <name type="scientific">Rhododendron molle</name>
    <name type="common">Chinese azalea</name>
    <name type="synonym">Azalea mollis</name>
    <dbReference type="NCBI Taxonomy" id="49168"/>
    <lineage>
        <taxon>Eukaryota</taxon>
        <taxon>Viridiplantae</taxon>
        <taxon>Streptophyta</taxon>
        <taxon>Embryophyta</taxon>
        <taxon>Tracheophyta</taxon>
        <taxon>Spermatophyta</taxon>
        <taxon>Magnoliopsida</taxon>
        <taxon>eudicotyledons</taxon>
        <taxon>Gunneridae</taxon>
        <taxon>Pentapetalae</taxon>
        <taxon>asterids</taxon>
        <taxon>Ericales</taxon>
        <taxon>Ericaceae</taxon>
        <taxon>Ericoideae</taxon>
        <taxon>Rhodoreae</taxon>
        <taxon>Rhododendron</taxon>
    </lineage>
</organism>
<name>A0ACC0LJW0_RHOML</name>
<reference evidence="1" key="1">
    <citation type="submission" date="2022-02" db="EMBL/GenBank/DDBJ databases">
        <title>Plant Genome Project.</title>
        <authorList>
            <person name="Zhang R.-G."/>
        </authorList>
    </citation>
    <scope>NUCLEOTIDE SEQUENCE</scope>
    <source>
        <strain evidence="1">AT1</strain>
    </source>
</reference>
<protein>
    <submittedName>
        <fullName evidence="1">Uncharacterized protein</fullName>
    </submittedName>
</protein>
<keyword evidence="2" id="KW-1185">Reference proteome</keyword>
<accession>A0ACC0LJW0</accession>